<reference evidence="3" key="1">
    <citation type="journal article" date="2022" name="Microbiol. Resour. Announc.">
        <title>Draft Genome Sequence of a Methanogenic Archaeon from West Spitsbergen Permafrost.</title>
        <authorList>
            <person name="Trubitsyn V."/>
            <person name="Rivkina E."/>
            <person name="Shcherbakova V."/>
        </authorList>
    </citation>
    <scope>NUCLEOTIDE SEQUENCE [LARGE SCALE GENOMIC DNA]</scope>
    <source>
        <strain evidence="3">VT</strain>
    </source>
</reference>
<evidence type="ECO:0000313" key="2">
    <source>
        <dbReference type="EMBL" id="MBZ2165272.1"/>
    </source>
</evidence>
<proteinExistence type="predicted"/>
<dbReference type="PROSITE" id="PS51379">
    <property type="entry name" value="4FE4S_FER_2"/>
    <property type="match status" value="2"/>
</dbReference>
<gene>
    <name evidence="2" type="ORF">K8N75_04330</name>
</gene>
<comment type="caution">
    <text evidence="2">The sequence shown here is derived from an EMBL/GenBank/DDBJ whole genome shotgun (WGS) entry which is preliminary data.</text>
</comment>
<evidence type="ECO:0000259" key="1">
    <source>
        <dbReference type="PROSITE" id="PS51379"/>
    </source>
</evidence>
<dbReference type="Proteomes" id="UP000825933">
    <property type="component" value="Unassembled WGS sequence"/>
</dbReference>
<keyword evidence="3" id="KW-1185">Reference proteome</keyword>
<name>A0A8T5UMX4_9EURY</name>
<accession>A0A8T5UMX4</accession>
<feature type="domain" description="4Fe-4S ferredoxin-type" evidence="1">
    <location>
        <begin position="36"/>
        <end position="65"/>
    </location>
</feature>
<dbReference type="InterPro" id="IPR017900">
    <property type="entry name" value="4Fe4S_Fe_S_CS"/>
</dbReference>
<dbReference type="PROSITE" id="PS00198">
    <property type="entry name" value="4FE4S_FER_1"/>
    <property type="match status" value="1"/>
</dbReference>
<evidence type="ECO:0000313" key="3">
    <source>
        <dbReference type="Proteomes" id="UP000825933"/>
    </source>
</evidence>
<dbReference type="SUPFAM" id="SSF54862">
    <property type="entry name" value="4Fe-4S ferredoxins"/>
    <property type="match status" value="1"/>
</dbReference>
<dbReference type="InterPro" id="IPR017896">
    <property type="entry name" value="4Fe4S_Fe-S-bd"/>
</dbReference>
<dbReference type="Gene3D" id="3.30.70.20">
    <property type="match status" value="1"/>
</dbReference>
<dbReference type="GO" id="GO:0016491">
    <property type="term" value="F:oxidoreductase activity"/>
    <property type="evidence" value="ECO:0007669"/>
    <property type="project" value="UniProtKB-ARBA"/>
</dbReference>
<protein>
    <submittedName>
        <fullName evidence="2">4Fe-4S ferredoxin</fullName>
    </submittedName>
</protein>
<sequence>MITVNIILDHDKCQGSDCGVCAYVCPTNVFSIKENKICVNSPQYCKLCYECLELCPSRALELNKNEGNFL</sequence>
<organism evidence="2 3">
    <name type="scientific">Methanobacterium spitsbergense</name>
    <dbReference type="NCBI Taxonomy" id="2874285"/>
    <lineage>
        <taxon>Archaea</taxon>
        <taxon>Methanobacteriati</taxon>
        <taxon>Methanobacteriota</taxon>
        <taxon>Methanomada group</taxon>
        <taxon>Methanobacteria</taxon>
        <taxon>Methanobacteriales</taxon>
        <taxon>Methanobacteriaceae</taxon>
        <taxon>Methanobacterium</taxon>
    </lineage>
</organism>
<feature type="domain" description="4Fe-4S ferredoxin-type" evidence="1">
    <location>
        <begin position="4"/>
        <end position="35"/>
    </location>
</feature>
<dbReference type="RefSeq" id="WP_223790887.1">
    <property type="nucleotide sequence ID" value="NZ_JAIOUQ010000003.1"/>
</dbReference>
<dbReference type="AlphaFoldDB" id="A0A8T5UMX4"/>
<dbReference type="EMBL" id="JAIOUQ010000003">
    <property type="protein sequence ID" value="MBZ2165272.1"/>
    <property type="molecule type" value="Genomic_DNA"/>
</dbReference>